<feature type="domain" description="Factor of DNA methylation 1-5/IDN2" evidence="2">
    <location>
        <begin position="228"/>
        <end position="358"/>
    </location>
</feature>
<evidence type="ECO:0000256" key="1">
    <source>
        <dbReference type="SAM" id="Coils"/>
    </source>
</evidence>
<proteinExistence type="predicted"/>
<reference evidence="3 4" key="1">
    <citation type="journal article" date="2016" name="G3 (Bethesda)">
        <title>First Draft Assembly and Annotation of the Genome of a California Endemic Oak Quercus lobata Nee (Fagaceae).</title>
        <authorList>
            <person name="Sork V.L."/>
            <person name="Fitz-Gibbon S.T."/>
            <person name="Puiu D."/>
            <person name="Crepeau M."/>
            <person name="Gugger P.F."/>
            <person name="Sherman R."/>
            <person name="Stevens K."/>
            <person name="Langley C.H."/>
            <person name="Pellegrini M."/>
            <person name="Salzberg S.L."/>
        </authorList>
    </citation>
    <scope>NUCLEOTIDE SEQUENCE [LARGE SCALE GENOMIC DNA]</scope>
    <source>
        <strain evidence="3 4">cv. SW786</strain>
    </source>
</reference>
<reference evidence="3" key="2">
    <citation type="submission" date="2021-01" db="UniProtKB">
        <authorList>
            <consortium name="EnsemblPlants"/>
        </authorList>
    </citation>
    <scope>IDENTIFICATION</scope>
</reference>
<dbReference type="Proteomes" id="UP000594261">
    <property type="component" value="Chromosome 8"/>
</dbReference>
<dbReference type="AlphaFoldDB" id="A0A7N2MAB7"/>
<sequence>MEEEAWKQGKLVSNLKNLIEVKNKCLKEMEERCTQTTVSLSKIIEEKDKLLQAYNEEIKKIQLSARDHFQRIFKDHEKLKLLVESQKTELEHRGVELEKREARNESESKKLAKEIEKNAIRNNSLQLASLEQERADVNVLKLAEDQKRQKEELHKRIIQLEKQLDAKQALELEIERLREKEGELEDLEALNQTLTVKERKSNDELQEAQKELVNDLKDLASRAHIGVKRMGELDSKPFHEAMQRKYNEEEAEDRALELCSLWEEYLKDPNWHPLKVITVDGNHQQVINEEDEKLNDLKKELGDEVYKAVTATLMETNEYNPSGRYIISELWNYPEGRRATLEEGVMFILKQWKVAKRKRGMS</sequence>
<name>A0A7N2MAB7_QUELO</name>
<dbReference type="Gramene" id="QL08p019521:mrna">
    <property type="protein sequence ID" value="QL08p019521:mrna"/>
    <property type="gene ID" value="QL08p019521"/>
</dbReference>
<evidence type="ECO:0000259" key="2">
    <source>
        <dbReference type="Pfam" id="PF03469"/>
    </source>
</evidence>
<dbReference type="Pfam" id="PF03469">
    <property type="entry name" value="XH"/>
    <property type="match status" value="1"/>
</dbReference>
<dbReference type="InParanoid" id="A0A7N2MAB7"/>
<evidence type="ECO:0000313" key="3">
    <source>
        <dbReference type="EnsemblPlants" id="QL08p019521:mrna"/>
    </source>
</evidence>
<protein>
    <recommendedName>
        <fullName evidence="2">Factor of DNA methylation 1-5/IDN2 domain-containing protein</fullName>
    </recommendedName>
</protein>
<dbReference type="EMBL" id="LRBV02000008">
    <property type="status" value="NOT_ANNOTATED_CDS"/>
    <property type="molecule type" value="Genomic_DNA"/>
</dbReference>
<dbReference type="InterPro" id="IPR045177">
    <property type="entry name" value="FDM1-5/IDN2"/>
</dbReference>
<dbReference type="GO" id="GO:0080188">
    <property type="term" value="P:gene silencing by siRNA-directed DNA methylation"/>
    <property type="evidence" value="ECO:0007669"/>
    <property type="project" value="InterPro"/>
</dbReference>
<dbReference type="PANTHER" id="PTHR21596">
    <property type="entry name" value="RIBONUCLEASE P SUBUNIT P38"/>
    <property type="match status" value="1"/>
</dbReference>
<dbReference type="InterPro" id="IPR005379">
    <property type="entry name" value="FDM1-5/IDN2_XH"/>
</dbReference>
<keyword evidence="4" id="KW-1185">Reference proteome</keyword>
<dbReference type="EnsemblPlants" id="QL08p019521:mrna">
    <property type="protein sequence ID" value="QL08p019521:mrna"/>
    <property type="gene ID" value="QL08p019521"/>
</dbReference>
<keyword evidence="1" id="KW-0175">Coiled coil</keyword>
<organism evidence="3 4">
    <name type="scientific">Quercus lobata</name>
    <name type="common">Valley oak</name>
    <dbReference type="NCBI Taxonomy" id="97700"/>
    <lineage>
        <taxon>Eukaryota</taxon>
        <taxon>Viridiplantae</taxon>
        <taxon>Streptophyta</taxon>
        <taxon>Embryophyta</taxon>
        <taxon>Tracheophyta</taxon>
        <taxon>Spermatophyta</taxon>
        <taxon>Magnoliopsida</taxon>
        <taxon>eudicotyledons</taxon>
        <taxon>Gunneridae</taxon>
        <taxon>Pentapetalae</taxon>
        <taxon>rosids</taxon>
        <taxon>fabids</taxon>
        <taxon>Fagales</taxon>
        <taxon>Fagaceae</taxon>
        <taxon>Quercus</taxon>
    </lineage>
</organism>
<dbReference type="OMA" id="NICCERS"/>
<accession>A0A7N2MAB7</accession>
<evidence type="ECO:0000313" key="4">
    <source>
        <dbReference type="Proteomes" id="UP000594261"/>
    </source>
</evidence>
<feature type="coiled-coil region" evidence="1">
    <location>
        <begin position="12"/>
        <end position="222"/>
    </location>
</feature>
<dbReference type="PANTHER" id="PTHR21596:SF65">
    <property type="entry name" value="PROTEIN INVOLVED IN DE NOVO 2-RELATED"/>
    <property type="match status" value="1"/>
</dbReference>